<dbReference type="STRING" id="400668.Mmwyl1_0227"/>
<dbReference type="eggNOG" id="COG2200">
    <property type="taxonomic scope" value="Bacteria"/>
</dbReference>
<dbReference type="InterPro" id="IPR050706">
    <property type="entry name" value="Cyclic-di-GMP_PDE-like"/>
</dbReference>
<dbReference type="OrthoDB" id="1673646at2"/>
<gene>
    <name evidence="2" type="ordered locus">Mmwyl1_0227</name>
</gene>
<evidence type="ECO:0000313" key="2">
    <source>
        <dbReference type="EMBL" id="ABR69169.1"/>
    </source>
</evidence>
<evidence type="ECO:0000259" key="1">
    <source>
        <dbReference type="PROSITE" id="PS50883"/>
    </source>
</evidence>
<sequence length="429" mass="48500">MRETMMLKINDDVDLLSAILSMQSKGEIQAEDSLTMALHQDLDHLIQTIRQHLGMDTAFLSRFHHGYREMLHVDNSVGSTTVLHQGHKDKNEETYCRLIADKKLPSIIPDTSKNKLTKDLAVTKALNIGSYIGVPIYLSDDSIYGTLCCFSERADKSLSNKDLSLLTLFAKFAARNIEKELIVSKVQQIARDDLFDIINKKRLNIVLQPIYDLKKKSVQGFECLSRFQTEPYRSPDYWFNKANVSGIGEVLELFAIEEALNLLPDIPEQYYITLNISPKHLTSPYLQAMLDKAPLHRIVLEVTERECIPDYKAFRNAIRPFRKRGMRLAVDDAGAGFASFQHILELQADIIKLDRSLISNINSDHRKRALVAALIGFAKETKSNVLGEGVETLAELEALQELGAQTIQGYFFCHPLPIDDVLAFCSSRV</sequence>
<dbReference type="InterPro" id="IPR001633">
    <property type="entry name" value="EAL_dom"/>
</dbReference>
<dbReference type="HOGENOM" id="CLU_000445_145_0_6"/>
<organism evidence="2">
    <name type="scientific">Marinomonas sp. (strain MWYL1)</name>
    <dbReference type="NCBI Taxonomy" id="400668"/>
    <lineage>
        <taxon>Bacteria</taxon>
        <taxon>Pseudomonadati</taxon>
        <taxon>Pseudomonadota</taxon>
        <taxon>Gammaproteobacteria</taxon>
        <taxon>Oceanospirillales</taxon>
        <taxon>Oceanospirillaceae</taxon>
        <taxon>Marinomonas</taxon>
    </lineage>
</organism>
<dbReference type="InterPro" id="IPR035919">
    <property type="entry name" value="EAL_sf"/>
</dbReference>
<dbReference type="Gene3D" id="3.30.450.40">
    <property type="match status" value="1"/>
</dbReference>
<dbReference type="Gene3D" id="3.20.20.450">
    <property type="entry name" value="EAL domain"/>
    <property type="match status" value="1"/>
</dbReference>
<reference evidence="2" key="1">
    <citation type="submission" date="2007-06" db="EMBL/GenBank/DDBJ databases">
        <title>Complete sequence of Marinomonas sp. MWYL1.</title>
        <authorList>
            <consortium name="US DOE Joint Genome Institute"/>
            <person name="Copeland A."/>
            <person name="Lucas S."/>
            <person name="Lapidus A."/>
            <person name="Barry K."/>
            <person name="Glavina del Rio T."/>
            <person name="Dalin E."/>
            <person name="Tice H."/>
            <person name="Pitluck S."/>
            <person name="Kiss H."/>
            <person name="Brettin T."/>
            <person name="Bruce D."/>
            <person name="Detter J.C."/>
            <person name="Han C."/>
            <person name="Schmutz J."/>
            <person name="Larimer F."/>
            <person name="Land M."/>
            <person name="Hauser L."/>
            <person name="Kyrpides N."/>
            <person name="Kim E."/>
            <person name="Johnston A.W.B."/>
            <person name="Todd J.D."/>
            <person name="Rogers R."/>
            <person name="Wexler M."/>
            <person name="Bond P.L."/>
            <person name="Li Y."/>
            <person name="Richardson P."/>
        </authorList>
    </citation>
    <scope>NUCLEOTIDE SEQUENCE [LARGE SCALE GENOMIC DNA]</scope>
    <source>
        <strain evidence="2">MWYL1</strain>
    </source>
</reference>
<dbReference type="InterPro" id="IPR003018">
    <property type="entry name" value="GAF"/>
</dbReference>
<accession>A6VRU0</accession>
<dbReference type="SMART" id="SM00065">
    <property type="entry name" value="GAF"/>
    <property type="match status" value="1"/>
</dbReference>
<dbReference type="PANTHER" id="PTHR33121">
    <property type="entry name" value="CYCLIC DI-GMP PHOSPHODIESTERASE PDEF"/>
    <property type="match status" value="1"/>
</dbReference>
<dbReference type="SUPFAM" id="SSF55781">
    <property type="entry name" value="GAF domain-like"/>
    <property type="match status" value="1"/>
</dbReference>
<dbReference type="eggNOG" id="COG2203">
    <property type="taxonomic scope" value="Bacteria"/>
</dbReference>
<dbReference type="KEGG" id="mmw:Mmwyl1_0227"/>
<dbReference type="CDD" id="cd01948">
    <property type="entry name" value="EAL"/>
    <property type="match status" value="1"/>
</dbReference>
<feature type="domain" description="EAL" evidence="1">
    <location>
        <begin position="187"/>
        <end position="429"/>
    </location>
</feature>
<dbReference type="Pfam" id="PF01590">
    <property type="entry name" value="GAF"/>
    <property type="match status" value="1"/>
</dbReference>
<dbReference type="GO" id="GO:0071111">
    <property type="term" value="F:cyclic-guanylate-specific phosphodiesterase activity"/>
    <property type="evidence" value="ECO:0007669"/>
    <property type="project" value="InterPro"/>
</dbReference>
<dbReference type="PANTHER" id="PTHR33121:SF76">
    <property type="entry name" value="SIGNALING PROTEIN"/>
    <property type="match status" value="1"/>
</dbReference>
<dbReference type="EMBL" id="CP000749">
    <property type="protein sequence ID" value="ABR69169.1"/>
    <property type="molecule type" value="Genomic_DNA"/>
</dbReference>
<proteinExistence type="predicted"/>
<name>A6VRU0_MARMS</name>
<dbReference type="SMART" id="SM00052">
    <property type="entry name" value="EAL"/>
    <property type="match status" value="1"/>
</dbReference>
<protein>
    <submittedName>
        <fullName evidence="2">Diguanylate phosphodiesterase</fullName>
    </submittedName>
</protein>
<dbReference type="Pfam" id="PF00563">
    <property type="entry name" value="EAL"/>
    <property type="match status" value="1"/>
</dbReference>
<dbReference type="PROSITE" id="PS50883">
    <property type="entry name" value="EAL"/>
    <property type="match status" value="1"/>
</dbReference>
<dbReference type="AlphaFoldDB" id="A6VRU0"/>
<dbReference type="InterPro" id="IPR029016">
    <property type="entry name" value="GAF-like_dom_sf"/>
</dbReference>
<dbReference type="SUPFAM" id="SSF141868">
    <property type="entry name" value="EAL domain-like"/>
    <property type="match status" value="1"/>
</dbReference>